<evidence type="ECO:0000259" key="6">
    <source>
        <dbReference type="PROSITE" id="PS50977"/>
    </source>
</evidence>
<keyword evidence="3" id="KW-0804">Transcription</keyword>
<protein>
    <submittedName>
        <fullName evidence="7">TetR/AcrR family transcriptional regulator</fullName>
    </submittedName>
</protein>
<dbReference type="Proteomes" id="UP001597024">
    <property type="component" value="Unassembled WGS sequence"/>
</dbReference>
<organism evidence="7 8">
    <name type="scientific">Streptosporangium algeriense</name>
    <dbReference type="NCBI Taxonomy" id="1682748"/>
    <lineage>
        <taxon>Bacteria</taxon>
        <taxon>Bacillati</taxon>
        <taxon>Actinomycetota</taxon>
        <taxon>Actinomycetes</taxon>
        <taxon>Streptosporangiales</taxon>
        <taxon>Streptosporangiaceae</taxon>
        <taxon>Streptosporangium</taxon>
    </lineage>
</organism>
<feature type="region of interest" description="Disordered" evidence="5">
    <location>
        <begin position="194"/>
        <end position="225"/>
    </location>
</feature>
<dbReference type="PANTHER" id="PTHR30055">
    <property type="entry name" value="HTH-TYPE TRANSCRIPTIONAL REGULATOR RUTR"/>
    <property type="match status" value="1"/>
</dbReference>
<dbReference type="InterPro" id="IPR001647">
    <property type="entry name" value="HTH_TetR"/>
</dbReference>
<evidence type="ECO:0000256" key="4">
    <source>
        <dbReference type="PROSITE-ProRule" id="PRU00335"/>
    </source>
</evidence>
<proteinExistence type="predicted"/>
<name>A0ABW3E0R4_9ACTN</name>
<dbReference type="Gene3D" id="1.10.10.60">
    <property type="entry name" value="Homeodomain-like"/>
    <property type="match status" value="1"/>
</dbReference>
<evidence type="ECO:0000256" key="2">
    <source>
        <dbReference type="ARBA" id="ARBA00023125"/>
    </source>
</evidence>
<accession>A0ABW3E0R4</accession>
<keyword evidence="1" id="KW-0805">Transcription regulation</keyword>
<sequence length="225" mass="24787">MTGLRQLKKQQVHDAISTAAITLFLERGFDEVSVAEVAAAAGVSKPTLFKYFASKEDLVLHRISDHHEESARVVRHRGQDEDPLTALHRHFLEGLRRRDPVTGLNDHPTVLAYHRMIFSTPGLAARLVHHTTKDEEALAEALREVTDDLTARLVAAQTLAVQRVLARENWARLTRGESADEVYPSAVAAADHAFGLLPRPGRTERGGAHERGAAPHGTTPRDAED</sequence>
<reference evidence="8" key="1">
    <citation type="journal article" date="2019" name="Int. J. Syst. Evol. Microbiol.">
        <title>The Global Catalogue of Microorganisms (GCM) 10K type strain sequencing project: providing services to taxonomists for standard genome sequencing and annotation.</title>
        <authorList>
            <consortium name="The Broad Institute Genomics Platform"/>
            <consortium name="The Broad Institute Genome Sequencing Center for Infectious Disease"/>
            <person name="Wu L."/>
            <person name="Ma J."/>
        </authorList>
    </citation>
    <scope>NUCLEOTIDE SEQUENCE [LARGE SCALE GENOMIC DNA]</scope>
    <source>
        <strain evidence="8">CCUG 62974</strain>
    </source>
</reference>
<dbReference type="InterPro" id="IPR009057">
    <property type="entry name" value="Homeodomain-like_sf"/>
</dbReference>
<gene>
    <name evidence="7" type="ORF">ACFQ08_28775</name>
</gene>
<dbReference type="PROSITE" id="PS01081">
    <property type="entry name" value="HTH_TETR_1"/>
    <property type="match status" value="1"/>
</dbReference>
<comment type="caution">
    <text evidence="7">The sequence shown here is derived from an EMBL/GenBank/DDBJ whole genome shotgun (WGS) entry which is preliminary data.</text>
</comment>
<keyword evidence="2 4" id="KW-0238">DNA-binding</keyword>
<dbReference type="PANTHER" id="PTHR30055:SF234">
    <property type="entry name" value="HTH-TYPE TRANSCRIPTIONAL REGULATOR BETI"/>
    <property type="match status" value="1"/>
</dbReference>
<feature type="DNA-binding region" description="H-T-H motif" evidence="4">
    <location>
        <begin position="33"/>
        <end position="52"/>
    </location>
</feature>
<feature type="compositionally biased region" description="Basic and acidic residues" evidence="5">
    <location>
        <begin position="201"/>
        <end position="225"/>
    </location>
</feature>
<dbReference type="PROSITE" id="PS50977">
    <property type="entry name" value="HTH_TETR_2"/>
    <property type="match status" value="1"/>
</dbReference>
<evidence type="ECO:0000256" key="1">
    <source>
        <dbReference type="ARBA" id="ARBA00023015"/>
    </source>
</evidence>
<evidence type="ECO:0000313" key="8">
    <source>
        <dbReference type="Proteomes" id="UP001597024"/>
    </source>
</evidence>
<keyword evidence="8" id="KW-1185">Reference proteome</keyword>
<evidence type="ECO:0000313" key="7">
    <source>
        <dbReference type="EMBL" id="MFD0888548.1"/>
    </source>
</evidence>
<dbReference type="PRINTS" id="PR00455">
    <property type="entry name" value="HTHTETR"/>
</dbReference>
<feature type="domain" description="HTH tetR-type" evidence="6">
    <location>
        <begin position="10"/>
        <end position="70"/>
    </location>
</feature>
<dbReference type="SUPFAM" id="SSF46689">
    <property type="entry name" value="Homeodomain-like"/>
    <property type="match status" value="1"/>
</dbReference>
<dbReference type="EMBL" id="JBHTHX010001383">
    <property type="protein sequence ID" value="MFD0888548.1"/>
    <property type="molecule type" value="Genomic_DNA"/>
</dbReference>
<evidence type="ECO:0000256" key="3">
    <source>
        <dbReference type="ARBA" id="ARBA00023163"/>
    </source>
</evidence>
<dbReference type="InterPro" id="IPR050109">
    <property type="entry name" value="HTH-type_TetR-like_transc_reg"/>
</dbReference>
<dbReference type="InterPro" id="IPR023772">
    <property type="entry name" value="DNA-bd_HTH_TetR-type_CS"/>
</dbReference>
<dbReference type="Gene3D" id="1.10.357.10">
    <property type="entry name" value="Tetracycline Repressor, domain 2"/>
    <property type="match status" value="1"/>
</dbReference>
<evidence type="ECO:0000256" key="5">
    <source>
        <dbReference type="SAM" id="MobiDB-lite"/>
    </source>
</evidence>
<dbReference type="Pfam" id="PF00440">
    <property type="entry name" value="TetR_N"/>
    <property type="match status" value="1"/>
</dbReference>